<dbReference type="PANTHER" id="PTHR11219">
    <property type="entry name" value="TENEURIN AND N-ACETYLGLUCOSAMINE-1-PHOSPHODIESTER ALPHA-N-ACETYLGLUCOSAMINIDASE"/>
    <property type="match status" value="1"/>
</dbReference>
<evidence type="ECO:0000259" key="4">
    <source>
        <dbReference type="Pfam" id="PF25023"/>
    </source>
</evidence>
<dbReference type="EnsemblMetazoa" id="CJA26599b.1">
    <property type="protein sequence ID" value="CJA26599b.1"/>
    <property type="gene ID" value="WBGene00182171"/>
</dbReference>
<keyword evidence="6" id="KW-1185">Reference proteome</keyword>
<evidence type="ECO:0000313" key="5">
    <source>
        <dbReference type="EnsemblMetazoa" id="CJA26599b.1"/>
    </source>
</evidence>
<dbReference type="Proteomes" id="UP000005237">
    <property type="component" value="Unassembled WGS sequence"/>
</dbReference>
<reference evidence="6" key="1">
    <citation type="submission" date="2010-08" db="EMBL/GenBank/DDBJ databases">
        <authorList>
            <consortium name="Caenorhabditis japonica Sequencing Consortium"/>
            <person name="Wilson R.K."/>
        </authorList>
    </citation>
    <scope>NUCLEOTIDE SEQUENCE [LARGE SCALE GENOMIC DNA]</scope>
    <source>
        <strain evidence="6">DF5081</strain>
    </source>
</reference>
<evidence type="ECO:0000256" key="1">
    <source>
        <dbReference type="ARBA" id="ARBA00022536"/>
    </source>
</evidence>
<proteinExistence type="predicted"/>
<dbReference type="InterPro" id="IPR051216">
    <property type="entry name" value="Teneurin"/>
</dbReference>
<reference evidence="5" key="2">
    <citation type="submission" date="2022-06" db="UniProtKB">
        <authorList>
            <consortium name="EnsemblMetazoa"/>
        </authorList>
    </citation>
    <scope>IDENTIFICATION</scope>
    <source>
        <strain evidence="5">DF5081</strain>
    </source>
</reference>
<organism evidence="5 6">
    <name type="scientific">Caenorhabditis japonica</name>
    <dbReference type="NCBI Taxonomy" id="281687"/>
    <lineage>
        <taxon>Eukaryota</taxon>
        <taxon>Metazoa</taxon>
        <taxon>Ecdysozoa</taxon>
        <taxon>Nematoda</taxon>
        <taxon>Chromadorea</taxon>
        <taxon>Rhabditida</taxon>
        <taxon>Rhabditina</taxon>
        <taxon>Rhabditomorpha</taxon>
        <taxon>Rhabditoidea</taxon>
        <taxon>Rhabditidae</taxon>
        <taxon>Peloderinae</taxon>
        <taxon>Caenorhabditis</taxon>
    </lineage>
</organism>
<evidence type="ECO:0000256" key="2">
    <source>
        <dbReference type="ARBA" id="ARBA00022737"/>
    </source>
</evidence>
<keyword evidence="3" id="KW-1015">Disulfide bond</keyword>
<dbReference type="Gene3D" id="2.180.10.10">
    <property type="entry name" value="RHS repeat-associated core"/>
    <property type="match status" value="2"/>
</dbReference>
<dbReference type="PANTHER" id="PTHR11219:SF69">
    <property type="entry name" value="TENEURIN-A"/>
    <property type="match status" value="1"/>
</dbReference>
<keyword evidence="2" id="KW-0677">Repeat</keyword>
<accession>A0A8R1IAE9</accession>
<protein>
    <recommendedName>
        <fullName evidence="4">Teneurin-like YD-shell domain-containing protein</fullName>
    </recommendedName>
</protein>
<dbReference type="AlphaFoldDB" id="A0A8R1IAE9"/>
<evidence type="ECO:0000313" key="6">
    <source>
        <dbReference type="Proteomes" id="UP000005237"/>
    </source>
</evidence>
<name>A0A8R1IAE9_CAEJA</name>
<dbReference type="GO" id="GO:0008045">
    <property type="term" value="P:motor neuron axon guidance"/>
    <property type="evidence" value="ECO:0007669"/>
    <property type="project" value="TreeGrafter"/>
</dbReference>
<dbReference type="Pfam" id="PF25023">
    <property type="entry name" value="TEN_YD-shell"/>
    <property type="match status" value="1"/>
</dbReference>
<evidence type="ECO:0000256" key="3">
    <source>
        <dbReference type="ARBA" id="ARBA00023157"/>
    </source>
</evidence>
<dbReference type="InterPro" id="IPR056823">
    <property type="entry name" value="TEN-like_YD-shell"/>
</dbReference>
<feature type="domain" description="Teneurin-like YD-shell" evidence="4">
    <location>
        <begin position="6"/>
        <end position="604"/>
    </location>
</feature>
<sequence length="901" mass="100122">MVMIQKNINGISMFSIDYDVSANTDTLRLSSTAAEDSPALLQIHYNPAGRIRRITPSDDIAPLNITYDSSGRKSKIAWGSWKHQFTYDSSSRVTEHAIDGAQVPVKMSYSGAARRPSEIQQDGAKFGIHYDNYDRLKEVVSPSQETSTFSSIALGGDEWVLKRRTPLNSRPSVVRIDRNGKILEATTPDEMHHYLERKDASGKITEILNDEETTVVTHWSPEGVPMATRSRDLVMNSTLQGHLLARRTVTMMGMSSSFTYEYDDLLRLTTILPVVEQSALEPIQISYDEKRGHVASINGFLWARDVSTARCQGHGMMYETSKADEHRQIVQRKVIFGDARASLKITRDRAGRAAETVLEVTSSSSGSPITQTTKRTFDATGRLASVNQQSETTRIQWNGDGRVEKINDRIVEYSRGGALKTYLDTKYHVDSIGWVHRRGNDTNTKFQYDGKGRLISATQKNLVVKIVYDVEDRVVKIQKNDDVTHLYYAYVDHPKLVSHFSKNGKISTIFYDDDQVPFAVQTDEGTRLAVLADETGSIRAIVGKDSDVVVLPERSIFGAPAPLETLTEPLLPLGYLGGIEIPEISVSILENGRPLDLLTGRYLSISPAAVIRMQFTGAFANSIDLMALEYERQPYRVGSVPEDFATWFSLAGLSPTILPSVHLGLPPASPIAHRLLSSFPRKLRPLSHLTTVFATQLSSDSLAPPPASTCWSIDDIGFSNLLILTENRQNGSVIVQPLADLKQDELAVITKLFDGVKSLDFATWGLVPTRHLWSVPNAKLEFSSTSFSHFTLAVNKDNVELRNGKSKIVVHFAENKFTSTHASNAQTMNESHYDEPEPVHYASTALYGDRRQFRGGSMTYRVLPPHYAYCSTPIGCGTEEDKLRTTSSTLSPASGQRYLDQ</sequence>
<keyword evidence="1" id="KW-0245">EGF-like domain</keyword>